<dbReference type="PROSITE" id="PS50982">
    <property type="entry name" value="MBD"/>
    <property type="match status" value="1"/>
</dbReference>
<evidence type="ECO:0000256" key="4">
    <source>
        <dbReference type="ARBA" id="ARBA00023163"/>
    </source>
</evidence>
<keyword evidence="2" id="KW-0805">Transcription regulation</keyword>
<evidence type="ECO:0000313" key="8">
    <source>
        <dbReference type="EMBL" id="PAN34072.1"/>
    </source>
</evidence>
<dbReference type="GO" id="GO:0003677">
    <property type="term" value="F:DNA binding"/>
    <property type="evidence" value="ECO:0007669"/>
    <property type="project" value="UniProtKB-KW"/>
</dbReference>
<feature type="region of interest" description="Disordered" evidence="6">
    <location>
        <begin position="113"/>
        <end position="140"/>
    </location>
</feature>
<keyword evidence="3" id="KW-0238">DNA-binding</keyword>
<accession>A0A2S3I0Y9</accession>
<dbReference type="PANTHER" id="PTHR34067">
    <property type="entry name" value="OS04G0193200 PROTEIN"/>
    <property type="match status" value="1"/>
</dbReference>
<organism evidence="8">
    <name type="scientific">Panicum hallii</name>
    <dbReference type="NCBI Taxonomy" id="206008"/>
    <lineage>
        <taxon>Eukaryota</taxon>
        <taxon>Viridiplantae</taxon>
        <taxon>Streptophyta</taxon>
        <taxon>Embryophyta</taxon>
        <taxon>Tracheophyta</taxon>
        <taxon>Spermatophyta</taxon>
        <taxon>Magnoliopsida</taxon>
        <taxon>Liliopsida</taxon>
        <taxon>Poales</taxon>
        <taxon>Poaceae</taxon>
        <taxon>PACMAD clade</taxon>
        <taxon>Panicoideae</taxon>
        <taxon>Panicodae</taxon>
        <taxon>Paniceae</taxon>
        <taxon>Panicinae</taxon>
        <taxon>Panicum</taxon>
        <taxon>Panicum sect. Panicum</taxon>
    </lineage>
</organism>
<protein>
    <recommendedName>
        <fullName evidence="7">MBD domain-containing protein</fullName>
    </recommendedName>
</protein>
<dbReference type="GO" id="GO:0005634">
    <property type="term" value="C:nucleus"/>
    <property type="evidence" value="ECO:0007669"/>
    <property type="project" value="UniProtKB-SubCell"/>
</dbReference>
<proteinExistence type="predicted"/>
<dbReference type="Gramene" id="PAN34072">
    <property type="protein sequence ID" value="PAN34072"/>
    <property type="gene ID" value="PAHAL_6G067700"/>
</dbReference>
<feature type="region of interest" description="Disordered" evidence="6">
    <location>
        <begin position="855"/>
        <end position="874"/>
    </location>
</feature>
<evidence type="ECO:0000256" key="3">
    <source>
        <dbReference type="ARBA" id="ARBA00023125"/>
    </source>
</evidence>
<dbReference type="Pfam" id="PF01429">
    <property type="entry name" value="MBD"/>
    <property type="match status" value="1"/>
</dbReference>
<keyword evidence="4" id="KW-0804">Transcription</keyword>
<dbReference type="SUPFAM" id="SSF54171">
    <property type="entry name" value="DNA-binding domain"/>
    <property type="match status" value="1"/>
</dbReference>
<evidence type="ECO:0000259" key="7">
    <source>
        <dbReference type="PROSITE" id="PS50982"/>
    </source>
</evidence>
<evidence type="ECO:0000256" key="5">
    <source>
        <dbReference type="ARBA" id="ARBA00023242"/>
    </source>
</evidence>
<dbReference type="Gene3D" id="3.30.890.10">
    <property type="entry name" value="Methyl-cpg-binding Protein 2, Chain A"/>
    <property type="match status" value="1"/>
</dbReference>
<dbReference type="Proteomes" id="UP000243499">
    <property type="component" value="Chromosome 6"/>
</dbReference>
<feature type="compositionally biased region" description="Basic and acidic residues" evidence="6">
    <location>
        <begin position="450"/>
        <end position="465"/>
    </location>
</feature>
<evidence type="ECO:0000256" key="2">
    <source>
        <dbReference type="ARBA" id="ARBA00023015"/>
    </source>
</evidence>
<dbReference type="InterPro" id="IPR038945">
    <property type="entry name" value="MBD13-like"/>
</dbReference>
<dbReference type="InterPro" id="IPR016177">
    <property type="entry name" value="DNA-bd_dom_sf"/>
</dbReference>
<gene>
    <name evidence="8" type="ORF">PAHAL_6G067700</name>
</gene>
<dbReference type="PANTHER" id="PTHR34067:SF3">
    <property type="entry name" value="MBD DOMAIN-CONTAINING PROTEIN"/>
    <property type="match status" value="1"/>
</dbReference>
<dbReference type="EMBL" id="CM008051">
    <property type="protein sequence ID" value="PAN34072.1"/>
    <property type="molecule type" value="Genomic_DNA"/>
</dbReference>
<sequence length="966" mass="106661">MQSDWRSCPRIQSRVVRVNCVMDSGSSSCSRTRSGLVRRKGIFAPSKASCSRTRSGLVRIKSFIHSRDGSCSRTRSGLVRMKSFVDSSDSSCSRTRSDPVRGSPQVVEDEEVLKGSPDGWVKEDSPVRTQNVKGSPAAKAVTMDEPVTKGLPDGCLNDEMPSRTRSGLVRRRPTFKFLRKDEPDIYGLPDGWQGQDMPDRTQSGFVRGSPAIKILSKDQPVIKGLADGWLKEDTPPGTRSGLVRGSLASKAPVKAELVRKAQHDGWLKKDKPAGTQSDLVGGRPAVKTLQKNGRVIEGLPDGWRKEYRPRKIGSFQDPFYIDPVSGYEFRSLKDVHRYLETGDIDQCAMKPKKGSTIYDVHITESQTLTSSSSQRTKPSTADKGIQCEILTSEGIMMPWEKLVTPYSENDTEDTVLPESESLKAMQGYGDKLETLEHRSVEPVSAQCGTRETKSLKRKEQNVEVRSKKRKANPAVTTIRVSPRLAALNVQQEASIEPEDQPINVNPIDRVHTIEENSNDLSQMSQSGTVNQIHGNLESTSIHLQLSQADTAEGMEDIQENTTSHSQLSQVDTVNHIQTNQEKTASQVESILADIPVLEDRSIIDHADIPIQTMQECTKDPLSQADIVNHIQTDQDFTANQLQLSLADTVIPVQPFQEYTISYSQPVKADTINQIQANQESTCDRFHLSQVDTVTKMQIIQENLTRQPNLSQADNVGQAHIDLESTIDYSQLSKADTINQLQANQENTADQLHFSQADCVTQIQTIQGNMSKHPQLSQADTVDRIHINREGTTNHLQPNYAENSMLQASLSWAPEQNGGADFWKNFENHDSLVPMPVGGATVASFPANVRFQNAAGTEEPALPAQSAAPETGSDQSGLAFQSIFGNAWSDPCIEFAFKTLTGDIPVLDDTTVVTEYFPEQQDLNKDPSPNCSASVLDNTKNHTQVDVNLPAPMPSDKLYNGSWFPPQ</sequence>
<reference evidence="8" key="1">
    <citation type="submission" date="2018-04" db="EMBL/GenBank/DDBJ databases">
        <title>WGS assembly of Panicum hallii.</title>
        <authorList>
            <person name="Lovell J."/>
            <person name="Jenkins J."/>
            <person name="Lowry D."/>
            <person name="Mamidi S."/>
            <person name="Sreedasyam A."/>
            <person name="Weng X."/>
            <person name="Barry K."/>
            <person name="Bonette J."/>
            <person name="Campitelli B."/>
            <person name="Daum C."/>
            <person name="Gordon S."/>
            <person name="Gould B."/>
            <person name="Lipzen A."/>
            <person name="Macqueen A."/>
            <person name="Palacio-Mejia J."/>
            <person name="Plott C."/>
            <person name="Shakirov E."/>
            <person name="Shu S."/>
            <person name="Yoshinaga Y."/>
            <person name="Zane M."/>
            <person name="Rokhsar D."/>
            <person name="Grimwood J."/>
            <person name="Schmutz J."/>
            <person name="Juenger T."/>
        </authorList>
    </citation>
    <scope>NUCLEOTIDE SEQUENCE [LARGE SCALE GENOMIC DNA]</scope>
    <source>
        <strain evidence="8">FIL2</strain>
    </source>
</reference>
<comment type="subcellular location">
    <subcellularLocation>
        <location evidence="1">Nucleus</location>
    </subcellularLocation>
</comment>
<feature type="domain" description="MBD" evidence="7">
    <location>
        <begin position="289"/>
        <end position="365"/>
    </location>
</feature>
<evidence type="ECO:0000256" key="1">
    <source>
        <dbReference type="ARBA" id="ARBA00004123"/>
    </source>
</evidence>
<evidence type="ECO:0000256" key="6">
    <source>
        <dbReference type="SAM" id="MobiDB-lite"/>
    </source>
</evidence>
<dbReference type="InterPro" id="IPR001739">
    <property type="entry name" value="Methyl_CpG_DNA-bd"/>
</dbReference>
<name>A0A2S3I0Y9_9POAL</name>
<dbReference type="AlphaFoldDB" id="A0A2S3I0Y9"/>
<feature type="region of interest" description="Disordered" evidence="6">
    <location>
        <begin position="440"/>
        <end position="474"/>
    </location>
</feature>
<keyword evidence="5" id="KW-0539">Nucleus</keyword>